<dbReference type="Proteomes" id="UP000316213">
    <property type="component" value="Unassembled WGS sequence"/>
</dbReference>
<evidence type="ECO:0000259" key="5">
    <source>
        <dbReference type="Pfam" id="PF04542"/>
    </source>
</evidence>
<dbReference type="InterPro" id="IPR007627">
    <property type="entry name" value="RNA_pol_sigma70_r2"/>
</dbReference>
<keyword evidence="2" id="KW-0805">Transcription regulation</keyword>
<dbReference type="InterPro" id="IPR014284">
    <property type="entry name" value="RNA_pol_sigma-70_dom"/>
</dbReference>
<evidence type="ECO:0000256" key="4">
    <source>
        <dbReference type="ARBA" id="ARBA00023163"/>
    </source>
</evidence>
<dbReference type="InterPro" id="IPR013249">
    <property type="entry name" value="RNA_pol_sigma70_r4_t2"/>
</dbReference>
<reference evidence="7 8" key="1">
    <citation type="submission" date="2019-02" db="EMBL/GenBank/DDBJ databases">
        <title>Deep-cultivation of Planctomycetes and their phenomic and genomic characterization uncovers novel biology.</title>
        <authorList>
            <person name="Wiegand S."/>
            <person name="Jogler M."/>
            <person name="Boedeker C."/>
            <person name="Pinto D."/>
            <person name="Vollmers J."/>
            <person name="Rivas-Marin E."/>
            <person name="Kohn T."/>
            <person name="Peeters S.H."/>
            <person name="Heuer A."/>
            <person name="Rast P."/>
            <person name="Oberbeckmann S."/>
            <person name="Bunk B."/>
            <person name="Jeske O."/>
            <person name="Meyerdierks A."/>
            <person name="Storesund J.E."/>
            <person name="Kallscheuer N."/>
            <person name="Luecker S."/>
            <person name="Lage O.M."/>
            <person name="Pohl T."/>
            <person name="Merkel B.J."/>
            <person name="Hornburger P."/>
            <person name="Mueller R.-W."/>
            <person name="Bruemmer F."/>
            <person name="Labrenz M."/>
            <person name="Spormann A.M."/>
            <person name="Op Den Camp H."/>
            <person name="Overmann J."/>
            <person name="Amann R."/>
            <person name="Jetten M.S.M."/>
            <person name="Mascher T."/>
            <person name="Medema M.H."/>
            <person name="Devos D.P."/>
            <person name="Kaster A.-K."/>
            <person name="Ovreas L."/>
            <person name="Rohde M."/>
            <person name="Galperin M.Y."/>
            <person name="Jogler C."/>
        </authorList>
    </citation>
    <scope>NUCLEOTIDE SEQUENCE [LARGE SCALE GENOMIC DNA]</scope>
    <source>
        <strain evidence="7 8">Pla100</strain>
    </source>
</reference>
<evidence type="ECO:0000259" key="6">
    <source>
        <dbReference type="Pfam" id="PF08281"/>
    </source>
</evidence>
<dbReference type="PANTHER" id="PTHR43133">
    <property type="entry name" value="RNA POLYMERASE ECF-TYPE SIGMA FACTO"/>
    <property type="match status" value="1"/>
</dbReference>
<keyword evidence="4" id="KW-0804">Transcription</keyword>
<dbReference type="RefSeq" id="WP_197167660.1">
    <property type="nucleotide sequence ID" value="NZ_SJPM01000001.1"/>
</dbReference>
<protein>
    <submittedName>
        <fullName evidence="7">ECF RNA polymerase sigma factor SigE</fullName>
    </submittedName>
</protein>
<dbReference type="InterPro" id="IPR013325">
    <property type="entry name" value="RNA_pol_sigma_r2"/>
</dbReference>
<sequence length="214" mass="24699">MSDFSSSQSNAEPSGEDELIAKLLAGDESALEAFLLTHYQWLDQYIQRRIPANQKGRINSEDIIQEVYLRVFRNLPSFRAEGREQLFAWLQTIARNTLFDAFRKHRRDGKVTNEADAPAQNEDNINHLIEEFAVSSDPRSSQCLRVKELRQAFYVALGGLPEEYRQVIEMLYLQQLELPDVAERLGKSEGSIRGIRTRARQQLREALIRLSLYV</sequence>
<dbReference type="CDD" id="cd06171">
    <property type="entry name" value="Sigma70_r4"/>
    <property type="match status" value="1"/>
</dbReference>
<dbReference type="GO" id="GO:0003677">
    <property type="term" value="F:DNA binding"/>
    <property type="evidence" value="ECO:0007669"/>
    <property type="project" value="InterPro"/>
</dbReference>
<dbReference type="GO" id="GO:0016987">
    <property type="term" value="F:sigma factor activity"/>
    <property type="evidence" value="ECO:0007669"/>
    <property type="project" value="UniProtKB-KW"/>
</dbReference>
<dbReference type="InterPro" id="IPR036388">
    <property type="entry name" value="WH-like_DNA-bd_sf"/>
</dbReference>
<proteinExistence type="inferred from homology"/>
<evidence type="ECO:0000256" key="3">
    <source>
        <dbReference type="ARBA" id="ARBA00023082"/>
    </source>
</evidence>
<evidence type="ECO:0000256" key="2">
    <source>
        <dbReference type="ARBA" id="ARBA00023015"/>
    </source>
</evidence>
<dbReference type="EMBL" id="SJPM01000001">
    <property type="protein sequence ID" value="TWU03686.1"/>
    <property type="molecule type" value="Genomic_DNA"/>
</dbReference>
<dbReference type="SUPFAM" id="SSF88659">
    <property type="entry name" value="Sigma3 and sigma4 domains of RNA polymerase sigma factors"/>
    <property type="match status" value="1"/>
</dbReference>
<organism evidence="7 8">
    <name type="scientific">Neorhodopirellula pilleata</name>
    <dbReference type="NCBI Taxonomy" id="2714738"/>
    <lineage>
        <taxon>Bacteria</taxon>
        <taxon>Pseudomonadati</taxon>
        <taxon>Planctomycetota</taxon>
        <taxon>Planctomycetia</taxon>
        <taxon>Pirellulales</taxon>
        <taxon>Pirellulaceae</taxon>
        <taxon>Neorhodopirellula</taxon>
    </lineage>
</organism>
<comment type="similarity">
    <text evidence="1">Belongs to the sigma-70 factor family. ECF subfamily.</text>
</comment>
<dbReference type="Gene3D" id="1.10.1740.10">
    <property type="match status" value="1"/>
</dbReference>
<dbReference type="SUPFAM" id="SSF88946">
    <property type="entry name" value="Sigma2 domain of RNA polymerase sigma factors"/>
    <property type="match status" value="1"/>
</dbReference>
<keyword evidence="8" id="KW-1185">Reference proteome</keyword>
<dbReference type="Pfam" id="PF08281">
    <property type="entry name" value="Sigma70_r4_2"/>
    <property type="match status" value="1"/>
</dbReference>
<dbReference type="Pfam" id="PF04542">
    <property type="entry name" value="Sigma70_r2"/>
    <property type="match status" value="1"/>
</dbReference>
<feature type="domain" description="RNA polymerase sigma-70 region 2" evidence="5">
    <location>
        <begin position="38"/>
        <end position="107"/>
    </location>
</feature>
<dbReference type="NCBIfam" id="TIGR02937">
    <property type="entry name" value="sigma70-ECF"/>
    <property type="match status" value="1"/>
</dbReference>
<dbReference type="GO" id="GO:0006352">
    <property type="term" value="P:DNA-templated transcription initiation"/>
    <property type="evidence" value="ECO:0007669"/>
    <property type="project" value="InterPro"/>
</dbReference>
<feature type="domain" description="RNA polymerase sigma factor 70 region 4 type 2" evidence="6">
    <location>
        <begin position="151"/>
        <end position="203"/>
    </location>
</feature>
<dbReference type="InterPro" id="IPR013324">
    <property type="entry name" value="RNA_pol_sigma_r3/r4-like"/>
</dbReference>
<dbReference type="AlphaFoldDB" id="A0A5C6AX93"/>
<dbReference type="Gene3D" id="1.10.10.10">
    <property type="entry name" value="Winged helix-like DNA-binding domain superfamily/Winged helix DNA-binding domain"/>
    <property type="match status" value="1"/>
</dbReference>
<gene>
    <name evidence="7" type="primary">sigE_1</name>
    <name evidence="7" type="ORF">Pla100_06160</name>
</gene>
<comment type="caution">
    <text evidence="7">The sequence shown here is derived from an EMBL/GenBank/DDBJ whole genome shotgun (WGS) entry which is preliminary data.</text>
</comment>
<accession>A0A5C6AX93</accession>
<evidence type="ECO:0000313" key="8">
    <source>
        <dbReference type="Proteomes" id="UP000316213"/>
    </source>
</evidence>
<keyword evidence="3" id="KW-0731">Sigma factor</keyword>
<evidence type="ECO:0000313" key="7">
    <source>
        <dbReference type="EMBL" id="TWU03686.1"/>
    </source>
</evidence>
<evidence type="ECO:0000256" key="1">
    <source>
        <dbReference type="ARBA" id="ARBA00010641"/>
    </source>
</evidence>
<dbReference type="InterPro" id="IPR039425">
    <property type="entry name" value="RNA_pol_sigma-70-like"/>
</dbReference>
<dbReference type="PANTHER" id="PTHR43133:SF62">
    <property type="entry name" value="RNA POLYMERASE SIGMA FACTOR SIGZ"/>
    <property type="match status" value="1"/>
</dbReference>
<name>A0A5C6AX93_9BACT</name>